<dbReference type="InterPro" id="IPR017853">
    <property type="entry name" value="GH"/>
</dbReference>
<keyword evidence="2" id="KW-0326">Glycosidase</keyword>
<dbReference type="InterPro" id="IPR050985">
    <property type="entry name" value="Alpha-glycosidase_related"/>
</dbReference>
<dbReference type="EMBL" id="FPIP01000001">
    <property type="protein sequence ID" value="SFW12270.1"/>
    <property type="molecule type" value="Genomic_DNA"/>
</dbReference>
<evidence type="ECO:0000256" key="2">
    <source>
        <dbReference type="ARBA" id="ARBA00023295"/>
    </source>
</evidence>
<dbReference type="GO" id="GO:0004557">
    <property type="term" value="F:alpha-galactosidase activity"/>
    <property type="evidence" value="ECO:0007669"/>
    <property type="project" value="InterPro"/>
</dbReference>
<dbReference type="PANTHER" id="PTHR43053">
    <property type="entry name" value="GLYCOSIDASE FAMILY 31"/>
    <property type="match status" value="1"/>
</dbReference>
<organism evidence="3 4">
    <name type="scientific">Ruminococcus flavefaciens</name>
    <dbReference type="NCBI Taxonomy" id="1265"/>
    <lineage>
        <taxon>Bacteria</taxon>
        <taxon>Bacillati</taxon>
        <taxon>Bacillota</taxon>
        <taxon>Clostridia</taxon>
        <taxon>Eubacteriales</taxon>
        <taxon>Oscillospiraceae</taxon>
        <taxon>Ruminococcus</taxon>
    </lineage>
</organism>
<dbReference type="AlphaFoldDB" id="A0A1K1LRK3"/>
<dbReference type="RefSeq" id="WP_072299010.1">
    <property type="nucleotide sequence ID" value="NZ_FPIP01000001.1"/>
</dbReference>
<dbReference type="Gene3D" id="3.20.20.70">
    <property type="entry name" value="Aldolase class I"/>
    <property type="match status" value="1"/>
</dbReference>
<dbReference type="Pfam" id="PF02065">
    <property type="entry name" value="Melibiase"/>
    <property type="match status" value="1"/>
</dbReference>
<evidence type="ECO:0000313" key="4">
    <source>
        <dbReference type="Proteomes" id="UP000183461"/>
    </source>
</evidence>
<dbReference type="InterPro" id="IPR013785">
    <property type="entry name" value="Aldolase_TIM"/>
</dbReference>
<sequence length="542" mass="62094">MLKFKSLQFLYNDGENDFMAITSSSVCNERMKLEINTDGDVFTVKLKANDEITIQKLCAEFEYDFRDSDKIFLNGYQSWTDSVERPVDGKMRGIGHIPCAIREKYAFSQYGDYNFADYGDDMHGWSYGYIRNDTNYIFIGSLAENTGFTQLITHVDKGLVSLKKDCSGVTINGEWCAIKLLITEGGEAEVFDRYFSELGVKPRAATPIFGYTSWYNHYQDINEKTILDDLNGLDALTCKADVFQIDDGWQTAVGDWLSVDDKKFPEGMKKTADDITAAGLIPGIWLAPFVCEESSDIFRNNKEWLLLDDKQEYVRGGSNWSGFYALDIYNPEVREYIKYAIETIVKEWGYKLLKLDFLYAACIVPRRDKTRGQIMAEAMDFLRECAGDAMILGCGVPLASAFGKVEYCRIGCDVSLDWNDKPHMRLMHRERVSTRNTILNTVFRRQLDGRAFLNDPDVFLLRPCNNSLSTEQKKCLAEVNALMGSVLFTSDNFFDYTEEETKELSKILKIRDAEIISADLDDDTLTLRFRIGEKKYIKRYDM</sequence>
<keyword evidence="1" id="KW-0378">Hydrolase</keyword>
<reference evidence="3 4" key="1">
    <citation type="submission" date="2016-11" db="EMBL/GenBank/DDBJ databases">
        <authorList>
            <person name="Jaros S."/>
            <person name="Januszkiewicz K."/>
            <person name="Wedrychowicz H."/>
        </authorList>
    </citation>
    <scope>NUCLEOTIDE SEQUENCE [LARGE SCALE GENOMIC DNA]</scope>
    <source>
        <strain evidence="3 4">YL228</strain>
    </source>
</reference>
<protein>
    <submittedName>
        <fullName evidence="3">Alpha-galactosidase</fullName>
    </submittedName>
</protein>
<evidence type="ECO:0000313" key="3">
    <source>
        <dbReference type="EMBL" id="SFW12270.1"/>
    </source>
</evidence>
<evidence type="ECO:0000256" key="1">
    <source>
        <dbReference type="ARBA" id="ARBA00022801"/>
    </source>
</evidence>
<dbReference type="CDD" id="cd14791">
    <property type="entry name" value="GH36"/>
    <property type="match status" value="1"/>
</dbReference>
<dbReference type="PANTHER" id="PTHR43053:SF3">
    <property type="entry name" value="ALPHA-GALACTOSIDASE C-RELATED"/>
    <property type="match status" value="1"/>
</dbReference>
<name>A0A1K1LRK3_RUMFL</name>
<accession>A0A1K1LRK3</accession>
<dbReference type="GO" id="GO:0016052">
    <property type="term" value="P:carbohydrate catabolic process"/>
    <property type="evidence" value="ECO:0007669"/>
    <property type="project" value="InterPro"/>
</dbReference>
<dbReference type="InterPro" id="IPR002252">
    <property type="entry name" value="Glyco_hydro_36"/>
</dbReference>
<dbReference type="SUPFAM" id="SSF51445">
    <property type="entry name" value="(Trans)glycosidases"/>
    <property type="match status" value="1"/>
</dbReference>
<gene>
    <name evidence="3" type="ORF">SAMN02910280_0595</name>
</gene>
<proteinExistence type="predicted"/>
<dbReference type="Proteomes" id="UP000183461">
    <property type="component" value="Unassembled WGS sequence"/>
</dbReference>